<keyword evidence="1" id="KW-0547">Nucleotide-binding</keyword>
<keyword evidence="6" id="KW-1185">Reference proteome</keyword>
<accession>A0A1R3L7Q2</accession>
<gene>
    <name evidence="5" type="ORF">A4U43_UnF590</name>
</gene>
<dbReference type="PANTHER" id="PTHR11274">
    <property type="entry name" value="RAD25/XP-B DNA REPAIR HELICASE"/>
    <property type="match status" value="1"/>
</dbReference>
<dbReference type="GO" id="GO:0005524">
    <property type="term" value="F:ATP binding"/>
    <property type="evidence" value="ECO:0007669"/>
    <property type="project" value="UniProtKB-KW"/>
</dbReference>
<sequence length="108" mass="12668">MKVNHLQLEELLEKIEGDHNELRSGVDLAAAAEEKETHSFEFDPALVENVKQRCLPNALNYPMLEEYDFRNDTVNPDWSIELKPQARPRPYQEKCLSKMFRNGIYYTP</sequence>
<proteinExistence type="predicted"/>
<evidence type="ECO:0000256" key="2">
    <source>
        <dbReference type="ARBA" id="ARBA00022801"/>
    </source>
</evidence>
<dbReference type="GO" id="GO:0097550">
    <property type="term" value="C:transcription preinitiation complex"/>
    <property type="evidence" value="ECO:0007669"/>
    <property type="project" value="TreeGrafter"/>
</dbReference>
<dbReference type="GO" id="GO:0016787">
    <property type="term" value="F:hydrolase activity"/>
    <property type="evidence" value="ECO:0007669"/>
    <property type="project" value="UniProtKB-KW"/>
</dbReference>
<dbReference type="GO" id="GO:0006367">
    <property type="term" value="P:transcription initiation at RNA polymerase II promoter"/>
    <property type="evidence" value="ECO:0007669"/>
    <property type="project" value="TreeGrafter"/>
</dbReference>
<reference evidence="6" key="1">
    <citation type="journal article" date="2017" name="Nat. Commun.">
        <title>The asparagus genome sheds light on the origin and evolution of a young Y chromosome.</title>
        <authorList>
            <person name="Harkess A."/>
            <person name="Zhou J."/>
            <person name="Xu C."/>
            <person name="Bowers J.E."/>
            <person name="Van der Hulst R."/>
            <person name="Ayyampalayam S."/>
            <person name="Mercati F."/>
            <person name="Riccardi P."/>
            <person name="McKain M.R."/>
            <person name="Kakrana A."/>
            <person name="Tang H."/>
            <person name="Ray J."/>
            <person name="Groenendijk J."/>
            <person name="Arikit S."/>
            <person name="Mathioni S.M."/>
            <person name="Nakano M."/>
            <person name="Shan H."/>
            <person name="Telgmann-Rauber A."/>
            <person name="Kanno A."/>
            <person name="Yue Z."/>
            <person name="Chen H."/>
            <person name="Li W."/>
            <person name="Chen Y."/>
            <person name="Xu X."/>
            <person name="Zhang Y."/>
            <person name="Luo S."/>
            <person name="Chen H."/>
            <person name="Gao J."/>
            <person name="Mao Z."/>
            <person name="Pires J.C."/>
            <person name="Luo M."/>
            <person name="Kudrna D."/>
            <person name="Wing R.A."/>
            <person name="Meyers B.C."/>
            <person name="Yi K."/>
            <person name="Kong H."/>
            <person name="Lavrijsen P."/>
            <person name="Sunseri F."/>
            <person name="Falavigna A."/>
            <person name="Ye Y."/>
            <person name="Leebens-Mack J.H."/>
            <person name="Chen G."/>
        </authorList>
    </citation>
    <scope>NUCLEOTIDE SEQUENCE [LARGE SCALE GENOMIC DNA]</scope>
    <source>
        <strain evidence="6">cv. DH0086</strain>
    </source>
</reference>
<keyword evidence="2" id="KW-0378">Hydrolase</keyword>
<keyword evidence="3" id="KW-0347">Helicase</keyword>
<dbReference type="EMBL" id="KV863327">
    <property type="protein sequence ID" value="ONK55641.1"/>
    <property type="molecule type" value="Genomic_DNA"/>
</dbReference>
<keyword evidence="4" id="KW-0067">ATP-binding</keyword>
<dbReference type="AlphaFoldDB" id="A0A1R3L7Q2"/>
<dbReference type="GO" id="GO:0005675">
    <property type="term" value="C:transcription factor TFIIH holo complex"/>
    <property type="evidence" value="ECO:0007669"/>
    <property type="project" value="TreeGrafter"/>
</dbReference>
<evidence type="ECO:0000313" key="6">
    <source>
        <dbReference type="Proteomes" id="UP000243459"/>
    </source>
</evidence>
<dbReference type="GO" id="GO:0043138">
    <property type="term" value="F:3'-5' DNA helicase activity"/>
    <property type="evidence" value="ECO:0007669"/>
    <property type="project" value="TreeGrafter"/>
</dbReference>
<evidence type="ECO:0000256" key="1">
    <source>
        <dbReference type="ARBA" id="ARBA00022741"/>
    </source>
</evidence>
<evidence type="ECO:0000256" key="3">
    <source>
        <dbReference type="ARBA" id="ARBA00022806"/>
    </source>
</evidence>
<name>A0A1R3L7Q2_ASPOF</name>
<dbReference type="Gramene" id="ONK55641">
    <property type="protein sequence ID" value="ONK55641"/>
    <property type="gene ID" value="A4U43_UnF590"/>
</dbReference>
<protein>
    <submittedName>
        <fullName evidence="5">Uncharacterized protein</fullName>
    </submittedName>
</protein>
<evidence type="ECO:0000256" key="4">
    <source>
        <dbReference type="ARBA" id="ARBA00022840"/>
    </source>
</evidence>
<dbReference type="Proteomes" id="UP000243459">
    <property type="component" value="Unassembled WGS sequence"/>
</dbReference>
<organism evidence="5 6">
    <name type="scientific">Asparagus officinalis</name>
    <name type="common">Garden asparagus</name>
    <dbReference type="NCBI Taxonomy" id="4686"/>
    <lineage>
        <taxon>Eukaryota</taxon>
        <taxon>Viridiplantae</taxon>
        <taxon>Streptophyta</taxon>
        <taxon>Embryophyta</taxon>
        <taxon>Tracheophyta</taxon>
        <taxon>Spermatophyta</taxon>
        <taxon>Magnoliopsida</taxon>
        <taxon>Liliopsida</taxon>
        <taxon>Asparagales</taxon>
        <taxon>Asparagaceae</taxon>
        <taxon>Asparagoideae</taxon>
        <taxon>Asparagus</taxon>
    </lineage>
</organism>
<evidence type="ECO:0000313" key="5">
    <source>
        <dbReference type="EMBL" id="ONK55641.1"/>
    </source>
</evidence>
<dbReference type="GO" id="GO:0000112">
    <property type="term" value="C:nucleotide-excision repair factor 3 complex"/>
    <property type="evidence" value="ECO:0007669"/>
    <property type="project" value="TreeGrafter"/>
</dbReference>
<dbReference type="PANTHER" id="PTHR11274:SF0">
    <property type="entry name" value="GENERAL TRANSCRIPTION AND DNA REPAIR FACTOR IIH HELICASE SUBUNIT XPB"/>
    <property type="match status" value="1"/>
</dbReference>
<dbReference type="InterPro" id="IPR050615">
    <property type="entry name" value="ATP-dep_DNA_Helicase"/>
</dbReference>